<evidence type="ECO:0000259" key="2">
    <source>
        <dbReference type="SMART" id="SM00014"/>
    </source>
</evidence>
<gene>
    <name evidence="3" type="ORF">E0L93_08770</name>
</gene>
<evidence type="ECO:0000256" key="1">
    <source>
        <dbReference type="SAM" id="Phobius"/>
    </source>
</evidence>
<dbReference type="EMBL" id="SKBU01000015">
    <property type="protein sequence ID" value="TCJ16804.1"/>
    <property type="molecule type" value="Genomic_DNA"/>
</dbReference>
<feature type="transmembrane region" description="Helical" evidence="1">
    <location>
        <begin position="179"/>
        <end position="195"/>
    </location>
</feature>
<keyword evidence="4" id="KW-1185">Reference proteome</keyword>
<dbReference type="InterPro" id="IPR036938">
    <property type="entry name" value="PAP2/HPO_sf"/>
</dbReference>
<sequence>MSLDRAAGASAAGFILLSVAVAAGIPERFDLWALHAVQSAGTGVLDWLGWFFSVLGSIEVTGALLAGVLAALWLRNRRTLAVRGLAAFAVVSLVGIVCKLLLPYMQLPEDAARVPASSGLLSLPFPYPYPSGHMARAVLVLGLIAALGGGRTMRLAVALLLAGMALTRVYLGVHWATDVAGGLLLGLAGLLWALSGRGGKTWR</sequence>
<feature type="transmembrane region" description="Helical" evidence="1">
    <location>
        <begin position="50"/>
        <end position="73"/>
    </location>
</feature>
<feature type="transmembrane region" description="Helical" evidence="1">
    <location>
        <begin position="127"/>
        <end position="148"/>
    </location>
</feature>
<dbReference type="RefSeq" id="WP_132691004.1">
    <property type="nucleotide sequence ID" value="NZ_SKBU01000015.1"/>
</dbReference>
<dbReference type="SMART" id="SM00014">
    <property type="entry name" value="acidPPc"/>
    <property type="match status" value="1"/>
</dbReference>
<dbReference type="Proteomes" id="UP000295244">
    <property type="component" value="Unassembled WGS sequence"/>
</dbReference>
<keyword evidence="1" id="KW-0472">Membrane</keyword>
<accession>A0A4R1BHV5</accession>
<reference evidence="3 4" key="1">
    <citation type="submission" date="2019-03" db="EMBL/GenBank/DDBJ databases">
        <title>Whole genome sequence of a novel Rubrobacter taiwanensis strain, isolated from Yellowstone National Park.</title>
        <authorList>
            <person name="Freed S."/>
            <person name="Ramaley R.F."/>
            <person name="Kyndt J.A."/>
        </authorList>
    </citation>
    <scope>NUCLEOTIDE SEQUENCE [LARGE SCALE GENOMIC DNA]</scope>
    <source>
        <strain evidence="3 4">Yellowstone</strain>
    </source>
</reference>
<dbReference type="Pfam" id="PF01569">
    <property type="entry name" value="PAP2"/>
    <property type="match status" value="1"/>
</dbReference>
<evidence type="ECO:0000313" key="4">
    <source>
        <dbReference type="Proteomes" id="UP000295244"/>
    </source>
</evidence>
<proteinExistence type="predicted"/>
<name>A0A4R1BHV5_9ACTN</name>
<keyword evidence="1" id="KW-1133">Transmembrane helix</keyword>
<dbReference type="InterPro" id="IPR000326">
    <property type="entry name" value="PAP2/HPO"/>
</dbReference>
<dbReference type="SUPFAM" id="SSF48317">
    <property type="entry name" value="Acid phosphatase/Vanadium-dependent haloperoxidase"/>
    <property type="match status" value="1"/>
</dbReference>
<protein>
    <submittedName>
        <fullName evidence="3">Phosphatase PAP2 family protein</fullName>
    </submittedName>
</protein>
<comment type="caution">
    <text evidence="3">The sequence shown here is derived from an EMBL/GenBank/DDBJ whole genome shotgun (WGS) entry which is preliminary data.</text>
</comment>
<feature type="domain" description="Phosphatidic acid phosphatase type 2/haloperoxidase" evidence="2">
    <location>
        <begin position="76"/>
        <end position="194"/>
    </location>
</feature>
<keyword evidence="1" id="KW-0812">Transmembrane</keyword>
<dbReference type="Gene3D" id="1.20.144.10">
    <property type="entry name" value="Phosphatidic acid phosphatase type 2/haloperoxidase"/>
    <property type="match status" value="1"/>
</dbReference>
<feature type="transmembrane region" description="Helical" evidence="1">
    <location>
        <begin position="85"/>
        <end position="107"/>
    </location>
</feature>
<organism evidence="3 4">
    <name type="scientific">Rubrobacter taiwanensis</name>
    <dbReference type="NCBI Taxonomy" id="185139"/>
    <lineage>
        <taxon>Bacteria</taxon>
        <taxon>Bacillati</taxon>
        <taxon>Actinomycetota</taxon>
        <taxon>Rubrobacteria</taxon>
        <taxon>Rubrobacterales</taxon>
        <taxon>Rubrobacteraceae</taxon>
        <taxon>Rubrobacter</taxon>
    </lineage>
</organism>
<dbReference type="AlphaFoldDB" id="A0A4R1BHV5"/>
<evidence type="ECO:0000313" key="3">
    <source>
        <dbReference type="EMBL" id="TCJ16804.1"/>
    </source>
</evidence>